<dbReference type="Pfam" id="PF02585">
    <property type="entry name" value="PIG-L"/>
    <property type="match status" value="1"/>
</dbReference>
<dbReference type="Gene3D" id="3.40.50.10320">
    <property type="entry name" value="LmbE-like"/>
    <property type="match status" value="1"/>
</dbReference>
<evidence type="ECO:0000313" key="1">
    <source>
        <dbReference type="EMBL" id="CAA6829189.1"/>
    </source>
</evidence>
<reference evidence="1" key="1">
    <citation type="submission" date="2020-01" db="EMBL/GenBank/DDBJ databases">
        <authorList>
            <person name="Meier V. D."/>
            <person name="Meier V D."/>
        </authorList>
    </citation>
    <scope>NUCLEOTIDE SEQUENCE</scope>
    <source>
        <strain evidence="1">HLG_WM_MAG_10</strain>
    </source>
</reference>
<accession>A0A6S6UBI7</accession>
<organism evidence="1">
    <name type="scientific">uncultured Aureispira sp</name>
    <dbReference type="NCBI Taxonomy" id="1331704"/>
    <lineage>
        <taxon>Bacteria</taxon>
        <taxon>Pseudomonadati</taxon>
        <taxon>Bacteroidota</taxon>
        <taxon>Saprospiria</taxon>
        <taxon>Saprospirales</taxon>
        <taxon>Saprospiraceae</taxon>
        <taxon>Aureispira</taxon>
        <taxon>environmental samples</taxon>
    </lineage>
</organism>
<dbReference type="AlphaFoldDB" id="A0A6S6UBI7"/>
<name>A0A6S6UBI7_9BACT</name>
<gene>
    <name evidence="1" type="ORF">HELGO_WM23984</name>
</gene>
<dbReference type="GO" id="GO:0016811">
    <property type="term" value="F:hydrolase activity, acting on carbon-nitrogen (but not peptide) bonds, in linear amides"/>
    <property type="evidence" value="ECO:0007669"/>
    <property type="project" value="TreeGrafter"/>
</dbReference>
<dbReference type="InterPro" id="IPR003737">
    <property type="entry name" value="GlcNAc_PI_deacetylase-related"/>
</dbReference>
<dbReference type="GO" id="GO:0071793">
    <property type="term" value="P:bacillithiol biosynthetic process"/>
    <property type="evidence" value="ECO:0007669"/>
    <property type="project" value="InterPro"/>
</dbReference>
<proteinExistence type="predicted"/>
<protein>
    <submittedName>
        <fullName evidence="1">LMBE-RELATED PROTEIN</fullName>
    </submittedName>
</protein>
<dbReference type="NCBIfam" id="TIGR04001">
    <property type="entry name" value="thiol_BshB1"/>
    <property type="match status" value="1"/>
</dbReference>
<dbReference type="PANTHER" id="PTHR12993:SF30">
    <property type="entry name" value="N-ACETYL-ALPHA-D-GLUCOSAMINYL L-MALATE DEACETYLASE 1"/>
    <property type="match status" value="1"/>
</dbReference>
<dbReference type="InterPro" id="IPR023842">
    <property type="entry name" value="Bacillithiol_biosynth_BshB1"/>
</dbReference>
<dbReference type="PANTHER" id="PTHR12993">
    <property type="entry name" value="N-ACETYLGLUCOSAMINYL-PHOSPHATIDYLINOSITOL DE-N-ACETYLASE-RELATED"/>
    <property type="match status" value="1"/>
</dbReference>
<dbReference type="SUPFAM" id="SSF102588">
    <property type="entry name" value="LmbE-like"/>
    <property type="match status" value="1"/>
</dbReference>
<dbReference type="GO" id="GO:0019213">
    <property type="term" value="F:deacetylase activity"/>
    <property type="evidence" value="ECO:0007669"/>
    <property type="project" value="InterPro"/>
</dbReference>
<sequence>MKIDILAIGVHPDDIELSCSGTLLHHIAMGKTVGLLDLTCGELGTRGSAEIRLKEAAAASKLIGARVRGNLEMEDGFFEYTKENMLKIVEIIRLMRPEIILANAISDRHPDHGRAAKLTADACFYAGLRRIETEWEDEAQEPWRPKAVYHYIQDHNLKPDFVVDITPYMDQKMEVIQAYKSQFYDPESDEPNTPISGKGFLEFVKGKNAMYGRPAGFLYGEGFTVARTMGVTNLFDLK</sequence>
<dbReference type="EMBL" id="CACVAQ010000469">
    <property type="protein sequence ID" value="CAA6829189.1"/>
    <property type="molecule type" value="Genomic_DNA"/>
</dbReference>
<dbReference type="InterPro" id="IPR024078">
    <property type="entry name" value="LmbE-like_dom_sf"/>
</dbReference>